<evidence type="ECO:0000256" key="3">
    <source>
        <dbReference type="ARBA" id="ARBA00022475"/>
    </source>
</evidence>
<evidence type="ECO:0000256" key="6">
    <source>
        <dbReference type="ARBA" id="ARBA00023136"/>
    </source>
</evidence>
<keyword evidence="6 7" id="KW-0472">Membrane</keyword>
<evidence type="ECO:0000256" key="7">
    <source>
        <dbReference type="SAM" id="Phobius"/>
    </source>
</evidence>
<organism evidence="8 9">
    <name type="scientific">Candidatus Acidiferrum panamense</name>
    <dbReference type="NCBI Taxonomy" id="2741543"/>
    <lineage>
        <taxon>Bacteria</taxon>
        <taxon>Pseudomonadati</taxon>
        <taxon>Acidobacteriota</taxon>
        <taxon>Terriglobia</taxon>
        <taxon>Candidatus Acidiferrales</taxon>
        <taxon>Candidatus Acidiferrum</taxon>
    </lineage>
</organism>
<dbReference type="InterPro" id="IPR010290">
    <property type="entry name" value="TM_effector"/>
</dbReference>
<dbReference type="GO" id="GO:0005886">
    <property type="term" value="C:plasma membrane"/>
    <property type="evidence" value="ECO:0007669"/>
    <property type="project" value="UniProtKB-SubCell"/>
</dbReference>
<keyword evidence="4 7" id="KW-0812">Transmembrane</keyword>
<dbReference type="PANTHER" id="PTHR23513:SF9">
    <property type="entry name" value="ENTEROBACTIN EXPORTER ENTS"/>
    <property type="match status" value="1"/>
</dbReference>
<keyword evidence="2" id="KW-0813">Transport</keyword>
<evidence type="ECO:0000256" key="1">
    <source>
        <dbReference type="ARBA" id="ARBA00004651"/>
    </source>
</evidence>
<dbReference type="PANTHER" id="PTHR23513">
    <property type="entry name" value="INTEGRAL MEMBRANE EFFLUX PROTEIN-RELATED"/>
    <property type="match status" value="1"/>
</dbReference>
<comment type="caution">
    <text evidence="8">The sequence shown here is derived from an EMBL/GenBank/DDBJ whole genome shotgun (WGS) entry which is preliminary data.</text>
</comment>
<protein>
    <submittedName>
        <fullName evidence="8">MFS transporter</fullName>
    </submittedName>
</protein>
<dbReference type="Proteomes" id="UP000567293">
    <property type="component" value="Unassembled WGS sequence"/>
</dbReference>
<dbReference type="CDD" id="cd06173">
    <property type="entry name" value="MFS_MefA_like"/>
    <property type="match status" value="1"/>
</dbReference>
<gene>
    <name evidence="8" type="ORF">HRJ53_19035</name>
</gene>
<feature type="transmembrane region" description="Helical" evidence="7">
    <location>
        <begin position="225"/>
        <end position="247"/>
    </location>
</feature>
<sequence>SSSTFRTATIVGPIAGGLLYSFSHSPAVVYAFAVVAYLAALVLTSRIRRTPVTRPPRAVAPEMVLEGFKYLWSNKLILGAISLDLFAVLLGGAVALLPVYASDVLYVGETGLGLLRCAPGVGAVLTALLLAHRPLGRRQGGLMLWCVFGFGLFTVVFGVSRSMAVSLVALAFAGACDMVSVVVRSTMVQLGTPDHMRGRVSAVNTMFIGASNEMGQFESGITAQWFGTVPAVILGGLGTMAVVAAWVKLFPQLREERPEAVPTR</sequence>
<comment type="subcellular location">
    <subcellularLocation>
        <location evidence="1">Cell membrane</location>
        <topology evidence="1">Multi-pass membrane protein</topology>
    </subcellularLocation>
</comment>
<dbReference type="InterPro" id="IPR036259">
    <property type="entry name" value="MFS_trans_sf"/>
</dbReference>
<keyword evidence="9" id="KW-1185">Reference proteome</keyword>
<evidence type="ECO:0000313" key="9">
    <source>
        <dbReference type="Proteomes" id="UP000567293"/>
    </source>
</evidence>
<accession>A0A7V8NT77</accession>
<feature type="non-terminal residue" evidence="8">
    <location>
        <position position="1"/>
    </location>
</feature>
<name>A0A7V8NT77_9BACT</name>
<feature type="transmembrane region" description="Helical" evidence="7">
    <location>
        <begin position="142"/>
        <end position="159"/>
    </location>
</feature>
<feature type="transmembrane region" description="Helical" evidence="7">
    <location>
        <begin position="27"/>
        <end position="47"/>
    </location>
</feature>
<dbReference type="Gene3D" id="1.20.1250.20">
    <property type="entry name" value="MFS general substrate transporter like domains"/>
    <property type="match status" value="1"/>
</dbReference>
<dbReference type="SUPFAM" id="SSF103473">
    <property type="entry name" value="MFS general substrate transporter"/>
    <property type="match status" value="1"/>
</dbReference>
<dbReference type="AlphaFoldDB" id="A0A7V8NT77"/>
<evidence type="ECO:0000256" key="2">
    <source>
        <dbReference type="ARBA" id="ARBA00022448"/>
    </source>
</evidence>
<dbReference type="EMBL" id="JACDQQ010001821">
    <property type="protein sequence ID" value="MBA0087084.1"/>
    <property type="molecule type" value="Genomic_DNA"/>
</dbReference>
<reference evidence="8" key="1">
    <citation type="submission" date="2020-06" db="EMBL/GenBank/DDBJ databases">
        <title>Legume-microbial interactions unlock mineral nutrients during tropical forest succession.</title>
        <authorList>
            <person name="Epihov D.Z."/>
        </authorList>
    </citation>
    <scope>NUCLEOTIDE SEQUENCE [LARGE SCALE GENOMIC DNA]</scope>
    <source>
        <strain evidence="8">Pan2503</strain>
    </source>
</reference>
<feature type="transmembrane region" description="Helical" evidence="7">
    <location>
        <begin position="165"/>
        <end position="183"/>
    </location>
</feature>
<dbReference type="Pfam" id="PF05977">
    <property type="entry name" value="MFS_3"/>
    <property type="match status" value="1"/>
</dbReference>
<proteinExistence type="predicted"/>
<feature type="transmembrane region" description="Helical" evidence="7">
    <location>
        <begin position="76"/>
        <end position="101"/>
    </location>
</feature>
<keyword evidence="3" id="KW-1003">Cell membrane</keyword>
<evidence type="ECO:0000313" key="8">
    <source>
        <dbReference type="EMBL" id="MBA0087084.1"/>
    </source>
</evidence>
<keyword evidence="5 7" id="KW-1133">Transmembrane helix</keyword>
<feature type="transmembrane region" description="Helical" evidence="7">
    <location>
        <begin position="113"/>
        <end position="130"/>
    </location>
</feature>
<evidence type="ECO:0000256" key="5">
    <source>
        <dbReference type="ARBA" id="ARBA00022989"/>
    </source>
</evidence>
<evidence type="ECO:0000256" key="4">
    <source>
        <dbReference type="ARBA" id="ARBA00022692"/>
    </source>
</evidence>